<dbReference type="AlphaFoldDB" id="A0A392VKJ5"/>
<dbReference type="PANTHER" id="PTHR34380:SF1">
    <property type="entry name" value="OS01G0221300 PROTEIN"/>
    <property type="match status" value="1"/>
</dbReference>
<protein>
    <submittedName>
        <fullName evidence="1">Uncharacterized protein</fullName>
    </submittedName>
</protein>
<accession>A0A392VKJ5</accession>
<reference evidence="1 2" key="1">
    <citation type="journal article" date="2018" name="Front. Plant Sci.">
        <title>Red Clover (Trifolium pratense) and Zigzag Clover (T. medium) - A Picture of Genomic Similarities and Differences.</title>
        <authorList>
            <person name="Dluhosova J."/>
            <person name="Istvanek J."/>
            <person name="Nedelnik J."/>
            <person name="Repkova J."/>
        </authorList>
    </citation>
    <scope>NUCLEOTIDE SEQUENCE [LARGE SCALE GENOMIC DNA]</scope>
    <source>
        <strain evidence="2">cv. 10/8</strain>
        <tissue evidence="1">Leaf</tissue>
    </source>
</reference>
<evidence type="ECO:0000313" key="1">
    <source>
        <dbReference type="EMBL" id="MCI88407.1"/>
    </source>
</evidence>
<feature type="non-terminal residue" evidence="1">
    <location>
        <position position="47"/>
    </location>
</feature>
<proteinExistence type="predicted"/>
<keyword evidence="2" id="KW-1185">Reference proteome</keyword>
<evidence type="ECO:0000313" key="2">
    <source>
        <dbReference type="Proteomes" id="UP000265520"/>
    </source>
</evidence>
<organism evidence="1 2">
    <name type="scientific">Trifolium medium</name>
    <dbReference type="NCBI Taxonomy" id="97028"/>
    <lineage>
        <taxon>Eukaryota</taxon>
        <taxon>Viridiplantae</taxon>
        <taxon>Streptophyta</taxon>
        <taxon>Embryophyta</taxon>
        <taxon>Tracheophyta</taxon>
        <taxon>Spermatophyta</taxon>
        <taxon>Magnoliopsida</taxon>
        <taxon>eudicotyledons</taxon>
        <taxon>Gunneridae</taxon>
        <taxon>Pentapetalae</taxon>
        <taxon>rosids</taxon>
        <taxon>fabids</taxon>
        <taxon>Fabales</taxon>
        <taxon>Fabaceae</taxon>
        <taxon>Papilionoideae</taxon>
        <taxon>50 kb inversion clade</taxon>
        <taxon>NPAAA clade</taxon>
        <taxon>Hologalegina</taxon>
        <taxon>IRL clade</taxon>
        <taxon>Trifolieae</taxon>
        <taxon>Trifolium</taxon>
    </lineage>
</organism>
<dbReference type="EMBL" id="LXQA011192123">
    <property type="protein sequence ID" value="MCI88407.1"/>
    <property type="molecule type" value="Genomic_DNA"/>
</dbReference>
<comment type="caution">
    <text evidence="1">The sequence shown here is derived from an EMBL/GenBank/DDBJ whole genome shotgun (WGS) entry which is preliminary data.</text>
</comment>
<name>A0A392VKJ5_9FABA</name>
<dbReference type="PANTHER" id="PTHR34380">
    <property type="entry name" value="BNAA03G12380D PROTEIN"/>
    <property type="match status" value="1"/>
</dbReference>
<sequence>MLAELGSDKVLCMKAVYVLYRQQTGEEQKIKGTLCGNGRGFNTHDAY</sequence>
<dbReference type="Proteomes" id="UP000265520">
    <property type="component" value="Unassembled WGS sequence"/>
</dbReference>